<evidence type="ECO:0000259" key="2">
    <source>
        <dbReference type="Pfam" id="PF15611"/>
    </source>
</evidence>
<sequence length="566" mass="63974">MLAMDANSDLVKRLSAAIAGMDLPSVRLGQPETVEQVAREAERLFQGYAKANTGTEDAYAAALAFLRGKTLDSWERDRIASAIADPVRERNGEIVLGSSRFSELLKFYEDEAQRGELWRLTWHGLLYAYFRFDPTLTRGPAAHQGWAVLRAFLQRTWPLIDQQAGSNSVPDWIAVLRKESDVLSEKPADRYAMACLQGDSTATDQLAEDLGIPPSSWFWHALVLSGVRRATASNDTEFRRLIPRLLHLIDSKPAFRDEAIEAILIRYHACRGTPQDESLRDYVCQPRVWKNPKLKQAGLATAWNRVPEPVWQMVLAWVNEGNLRDFFAILAARNKADEGRLAFWSKYIKQITWTRLVFGEDTIQLKNTHRAIRELIAREEGAYARLRDARDLDAFMMQIGSYLIIEFSKKPNACYAYVSDQLPFKPYDQAYAGDTSDLKAGYYGKRAARISHQPGWEAGATDELRRLGIFPDRQDNRNEISRPGTKAGTTTTRSTTAHLTPPPDISSLHSLVSRFRGASIDDNRTTTGGGRLWVVDPLQRTQLAAELQSMGFRWAAARQAWYLPEH</sequence>
<keyword evidence="4" id="KW-1185">Reference proteome</keyword>
<evidence type="ECO:0000256" key="1">
    <source>
        <dbReference type="SAM" id="MobiDB-lite"/>
    </source>
</evidence>
<feature type="compositionally biased region" description="Low complexity" evidence="1">
    <location>
        <begin position="481"/>
        <end position="499"/>
    </location>
</feature>
<gene>
    <name evidence="3" type="ORF">LMG23992_02271</name>
</gene>
<feature type="domain" description="Zorya protein ZorC EH" evidence="2">
    <location>
        <begin position="35"/>
        <end position="460"/>
    </location>
</feature>
<proteinExistence type="predicted"/>
<accession>A0ABM8WYK6</accession>
<organism evidence="3 4">
    <name type="scientific">Cupriavidus laharis</name>
    <dbReference type="NCBI Taxonomy" id="151654"/>
    <lineage>
        <taxon>Bacteria</taxon>
        <taxon>Pseudomonadati</taxon>
        <taxon>Pseudomonadota</taxon>
        <taxon>Betaproteobacteria</taxon>
        <taxon>Burkholderiales</taxon>
        <taxon>Burkholderiaceae</taxon>
        <taxon>Cupriavidus</taxon>
    </lineage>
</organism>
<name>A0ABM8WYK6_9BURK</name>
<comment type="caution">
    <text evidence="3">The sequence shown here is derived from an EMBL/GenBank/DDBJ whole genome shotgun (WGS) entry which is preliminary data.</text>
</comment>
<protein>
    <recommendedName>
        <fullName evidence="2">Zorya protein ZorC EH domain-containing protein</fullName>
    </recommendedName>
</protein>
<dbReference type="InterPro" id="IPR028943">
    <property type="entry name" value="ZorC_EH_Signature_dom"/>
</dbReference>
<dbReference type="Pfam" id="PF15611">
    <property type="entry name" value="EH_Signature"/>
    <property type="match status" value="1"/>
</dbReference>
<feature type="region of interest" description="Disordered" evidence="1">
    <location>
        <begin position="474"/>
        <end position="503"/>
    </location>
</feature>
<evidence type="ECO:0000313" key="3">
    <source>
        <dbReference type="EMBL" id="CAG9172576.1"/>
    </source>
</evidence>
<dbReference type="Proteomes" id="UP000727654">
    <property type="component" value="Unassembled WGS sequence"/>
</dbReference>
<evidence type="ECO:0000313" key="4">
    <source>
        <dbReference type="Proteomes" id="UP000727654"/>
    </source>
</evidence>
<dbReference type="EMBL" id="CAJZAI010000004">
    <property type="protein sequence ID" value="CAG9172576.1"/>
    <property type="molecule type" value="Genomic_DNA"/>
</dbReference>
<reference evidence="3 4" key="1">
    <citation type="submission" date="2021-08" db="EMBL/GenBank/DDBJ databases">
        <authorList>
            <person name="Peeters C."/>
        </authorList>
    </citation>
    <scope>NUCLEOTIDE SEQUENCE [LARGE SCALE GENOMIC DNA]</scope>
    <source>
        <strain evidence="3 4">LMG 23992</strain>
    </source>
</reference>